<dbReference type="Proteomes" id="UP001445076">
    <property type="component" value="Unassembled WGS sequence"/>
</dbReference>
<feature type="non-terminal residue" evidence="2">
    <location>
        <position position="499"/>
    </location>
</feature>
<protein>
    <submittedName>
        <fullName evidence="2">Uncharacterized protein</fullName>
    </submittedName>
</protein>
<gene>
    <name evidence="2" type="ORF">OTU49_001985</name>
</gene>
<comment type="caution">
    <text evidence="2">The sequence shown here is derived from an EMBL/GenBank/DDBJ whole genome shotgun (WGS) entry which is preliminary data.</text>
</comment>
<proteinExistence type="predicted"/>
<evidence type="ECO:0000313" key="2">
    <source>
        <dbReference type="EMBL" id="KAK8742605.1"/>
    </source>
</evidence>
<dbReference type="AlphaFoldDB" id="A0AAW0XDM0"/>
<evidence type="ECO:0000256" key="1">
    <source>
        <dbReference type="SAM" id="MobiDB-lite"/>
    </source>
</evidence>
<accession>A0AAW0XDM0</accession>
<feature type="region of interest" description="Disordered" evidence="1">
    <location>
        <begin position="171"/>
        <end position="214"/>
    </location>
</feature>
<reference evidence="2 3" key="1">
    <citation type="journal article" date="2024" name="BMC Genomics">
        <title>Genome assembly of redclaw crayfish (Cherax quadricarinatus) provides insights into its immune adaptation and hypoxia tolerance.</title>
        <authorList>
            <person name="Liu Z."/>
            <person name="Zheng J."/>
            <person name="Li H."/>
            <person name="Fang K."/>
            <person name="Wang S."/>
            <person name="He J."/>
            <person name="Zhou D."/>
            <person name="Weng S."/>
            <person name="Chi M."/>
            <person name="Gu Z."/>
            <person name="He J."/>
            <person name="Li F."/>
            <person name="Wang M."/>
        </authorList>
    </citation>
    <scope>NUCLEOTIDE SEQUENCE [LARGE SCALE GENOMIC DNA]</scope>
    <source>
        <strain evidence="2">ZL_2023a</strain>
    </source>
</reference>
<keyword evidence="3" id="KW-1185">Reference proteome</keyword>
<name>A0AAW0XDM0_CHEQU</name>
<sequence length="499" mass="56255">LRLPMNLTFFVYLWDQTGDELNMMTTQTELYHEIHQLCQRKLLERLKHCSLTKTMNETVLKQRVQEILLIIYMMSLKSLSHNQLTFEEEEVKQMISACNKRDIPYDEILSAFLCLKPTWTWLGIEEKYCAPHKGIHDFFGAMHIVLTFKYQLHSSPLPVLCTQHAKPSLSSQSPTTTLSPSHTQLSPTLASPLPTSPNLAAPKPSPTSVVPSSASPSCISPTSAQLNAASVTPQFSSSIREVLEQSVGGAIVDMTKYYNVLFHMAGLLHLLLDQVPEATVSDTVHLLHESGMKDHDQWLDLLENTKCNDNVAREIAPLSTTKTLRKLIFKPVRIVRIVQENIENIVVNDHRIESYKALLPHLRPVKVHINMKSEPNDMPGLRDLLDVLICHQHQCTDLELYHHYDHDDTTTTSDDVLQRLQPKSDLKVFRGLLTGDGVSLLPRSLKHLHLAVVSDDHARCLLPKLHAVVNSSLPQLFYLHVRVPVGVSPAALMPLPSTR</sequence>
<evidence type="ECO:0000313" key="3">
    <source>
        <dbReference type="Proteomes" id="UP001445076"/>
    </source>
</evidence>
<organism evidence="2 3">
    <name type="scientific">Cherax quadricarinatus</name>
    <name type="common">Australian red claw crayfish</name>
    <dbReference type="NCBI Taxonomy" id="27406"/>
    <lineage>
        <taxon>Eukaryota</taxon>
        <taxon>Metazoa</taxon>
        <taxon>Ecdysozoa</taxon>
        <taxon>Arthropoda</taxon>
        <taxon>Crustacea</taxon>
        <taxon>Multicrustacea</taxon>
        <taxon>Malacostraca</taxon>
        <taxon>Eumalacostraca</taxon>
        <taxon>Eucarida</taxon>
        <taxon>Decapoda</taxon>
        <taxon>Pleocyemata</taxon>
        <taxon>Astacidea</taxon>
        <taxon>Parastacoidea</taxon>
        <taxon>Parastacidae</taxon>
        <taxon>Cherax</taxon>
    </lineage>
</organism>
<dbReference type="EMBL" id="JARKIK010000028">
    <property type="protein sequence ID" value="KAK8742605.1"/>
    <property type="molecule type" value="Genomic_DNA"/>
</dbReference>
<feature type="non-terminal residue" evidence="2">
    <location>
        <position position="1"/>
    </location>
</feature>